<dbReference type="SUPFAM" id="SSF52540">
    <property type="entry name" value="P-loop containing nucleoside triphosphate hydrolases"/>
    <property type="match status" value="1"/>
</dbReference>
<dbReference type="InterPro" id="IPR004176">
    <property type="entry name" value="Clp_R_N"/>
</dbReference>
<keyword evidence="4" id="KW-0805">Transcription regulation</keyword>
<evidence type="ECO:0000256" key="4">
    <source>
        <dbReference type="ARBA" id="ARBA00023015"/>
    </source>
</evidence>
<dbReference type="Gene3D" id="1.10.1780.10">
    <property type="entry name" value="Clp, N-terminal domain"/>
    <property type="match status" value="1"/>
</dbReference>
<evidence type="ECO:0000313" key="11">
    <source>
        <dbReference type="Proteomes" id="UP000734854"/>
    </source>
</evidence>
<comment type="caution">
    <text evidence="10">The sequence shown here is derived from an EMBL/GenBank/DDBJ whole genome shotgun (WGS) entry which is preliminary data.</text>
</comment>
<sequence>MVRGRGRKGMPTPVSSARACLAAEAGVALDEGVAVARRRAHAQTTSLHVVYALLLQPAGGGGSGSGAQSASSSILRDALLRVRSVAYSARMQLRALERCFGMALDRLPSSSGGQREGGGDEPPVSNSLMAAIKRSQANQRRNPESFHLYQQQQQQNAATGVVSTFSGVKVEMQQMVLAILDDPIVSRVFGDAGFRSVDVKFAILRPPPTILRFPRAAKCAPLFLCNFSAGDGFEAPVTARRIAFPFAPEVGQLCSDGGDENCRRIGDILSRKGGATNPMLIGVGAAEAAKDFAQAVERKNWAILPLEIRGIELVSIEKLVAEFSTGRCELSAVDARLMELEKEAAMPGVVVNIGDLKEMVDCKAECDEHERCLISDLTRLLEVYQGRLWVMAWSATYETYMKFLSRHPLLDKDWNLQLLPITSVRSGMGSSLPRPPSYLFHRKELILTATLLQRPPFTHALRNALKHYELDLKLGSDTCFSCLMNLNYAALCYSMMESFVPFGGFFPTACESKDIGSSVSPPASRCELCNDKYEEELSFLLKGQSSSVCEKKKDTLPFWLQKANTTGLNNEYNAAQAKDDNGLLNAKSMELKNKWNEVCRQLHNCHTRKTVNYPEIPCTTYTSSISYKNRASSKVTEKPEDSQTLGNSLSISVGTQTVTMASQSISLPLVVESRKNDLLPKHQVRLSKSEQLQRVDLPYHQGDEHASPSSITSVATNLVLGNLPEPLSKEEKPAKEVQKSNVEKISSCLPSVDTAKRNVSDVPVAEFSCSSIKDYQAKSVYPVNPIHSFSQVSNGRASSYDKSPLLVSSSIMQNIDLSSYKSFCKSLIDKVGRQEEAVIAISQAIFRCKLDERRRGRLRRDIWLNFHGPDKMGKMRVAVALSELIHGSKDNLICIDLSYEDGVARPSSICAQQGVTEKNVQFRGKLNVDLIAEGLSKRSYSVVFLENVDKADFLVQQSLSQAIHTGKFPDSHGREFSINNAIFILTWGRTIDKNLAQGGDYSSFYEETILAAQCWQMKICLEACRETNSSSPKSSAVSFISIQKHSTSQVYLQSSSSSKRKVDLSDDCDRSYRKSMSSKRTHSMPKGFLDLNMPIEEVETEDDHNDSSSLKENYTSDNSEPWIKEFCDQVDATVNFTVFDFDALANNILEAINRTFRSTLGSEYLLEIDRKVMELLLAVAWSSEDRGPLDNWFEQVLGRSFRKMKHKNSQSNNNILKLVCEDALVEEHAPGVMIWHCVVLKVVIIAENYEEEAVTCLILLFKWAVGAFASIVMLQRTHQFQQYIKNSSPLCCTFWTGNGVTRASIDLRDNNRLAWRNKAAAYPLLPSVALRIHKEAEKKRRERINAHFSTLRRLVPNSAKMDKACLLGRVIDQVKELKRKVTDISQVSRVPKEVNEVSVVECSISHNDDDDDLYMKASVCCEDRPDLFAQLTEAFQKLRLRTIKAEVVSLGGRTHGAFLLCLEERKENACVSSFMESLRRALDAIASENKDEPSEFSSKRRRMMQIPRV</sequence>
<dbReference type="PANTHER" id="PTHR43572">
    <property type="entry name" value="CHAPERONE PROTEIN CLPD, CHLOROPLASTIC"/>
    <property type="match status" value="1"/>
</dbReference>
<dbReference type="Gene3D" id="4.10.280.10">
    <property type="entry name" value="Helix-loop-helix DNA-binding domain"/>
    <property type="match status" value="1"/>
</dbReference>
<dbReference type="InterPro" id="IPR036628">
    <property type="entry name" value="Clp_N_dom_sf"/>
</dbReference>
<dbReference type="CDD" id="cd11455">
    <property type="entry name" value="bHLH_AtAIG1_like"/>
    <property type="match status" value="1"/>
</dbReference>
<comment type="similarity">
    <text evidence="2">Belongs to the ClpA/ClpB family.</text>
</comment>
<protein>
    <submittedName>
        <fullName evidence="10">Uncharacterized protein</fullName>
    </submittedName>
</protein>
<organism evidence="10 11">
    <name type="scientific">Zingiber officinale</name>
    <name type="common">Ginger</name>
    <name type="synonym">Amomum zingiber</name>
    <dbReference type="NCBI Taxonomy" id="94328"/>
    <lineage>
        <taxon>Eukaryota</taxon>
        <taxon>Viridiplantae</taxon>
        <taxon>Streptophyta</taxon>
        <taxon>Embryophyta</taxon>
        <taxon>Tracheophyta</taxon>
        <taxon>Spermatophyta</taxon>
        <taxon>Magnoliopsida</taxon>
        <taxon>Liliopsida</taxon>
        <taxon>Zingiberales</taxon>
        <taxon>Zingiberaceae</taxon>
        <taxon>Zingiber</taxon>
    </lineage>
</organism>
<dbReference type="GO" id="GO:0016887">
    <property type="term" value="F:ATP hydrolysis activity"/>
    <property type="evidence" value="ECO:0007669"/>
    <property type="project" value="InterPro"/>
</dbReference>
<dbReference type="Pfam" id="PF07724">
    <property type="entry name" value="AAA_2"/>
    <property type="match status" value="1"/>
</dbReference>
<dbReference type="SUPFAM" id="SSF47459">
    <property type="entry name" value="HLH, helix-loop-helix DNA-binding domain"/>
    <property type="match status" value="1"/>
</dbReference>
<dbReference type="InterPro" id="IPR058954">
    <property type="entry name" value="AAA_lid_SMAX1"/>
</dbReference>
<evidence type="ECO:0000256" key="2">
    <source>
        <dbReference type="ARBA" id="ARBA00008675"/>
    </source>
</evidence>
<feature type="region of interest" description="Disordered" evidence="7">
    <location>
        <begin position="1490"/>
        <end position="1509"/>
    </location>
</feature>
<proteinExistence type="inferred from homology"/>
<dbReference type="EMBL" id="JACMSC010000018">
    <property type="protein sequence ID" value="KAG6475456.1"/>
    <property type="molecule type" value="Genomic_DNA"/>
</dbReference>
<dbReference type="Pfam" id="PF00010">
    <property type="entry name" value="HLH"/>
    <property type="match status" value="1"/>
</dbReference>
<dbReference type="PROSITE" id="PS51903">
    <property type="entry name" value="CLP_R"/>
    <property type="match status" value="1"/>
</dbReference>
<evidence type="ECO:0000259" key="9">
    <source>
        <dbReference type="PROSITE" id="PS51903"/>
    </source>
</evidence>
<keyword evidence="5" id="KW-0804">Transcription</keyword>
<keyword evidence="11" id="KW-1185">Reference proteome</keyword>
<feature type="domain" description="BHLH" evidence="8">
    <location>
        <begin position="1328"/>
        <end position="1377"/>
    </location>
</feature>
<dbReference type="InterPro" id="IPR051650">
    <property type="entry name" value="SL_signaling_regulator"/>
</dbReference>
<evidence type="ECO:0000256" key="6">
    <source>
        <dbReference type="PROSITE-ProRule" id="PRU01251"/>
    </source>
</evidence>
<dbReference type="InterPro" id="IPR058680">
    <property type="entry name" value="NBD_SMAX1-like"/>
</dbReference>
<name>A0A8J5KAP1_ZINOF</name>
<dbReference type="Proteomes" id="UP000734854">
    <property type="component" value="Unassembled WGS sequence"/>
</dbReference>
<keyword evidence="3 6" id="KW-0677">Repeat</keyword>
<accession>A0A8J5KAP1</accession>
<dbReference type="GO" id="GO:0046983">
    <property type="term" value="F:protein dimerization activity"/>
    <property type="evidence" value="ECO:0007669"/>
    <property type="project" value="InterPro"/>
</dbReference>
<dbReference type="InterPro" id="IPR027417">
    <property type="entry name" value="P-loop_NTPase"/>
</dbReference>
<comment type="similarity">
    <text evidence="1">Belongs to the bHLH protein family.</text>
</comment>
<dbReference type="SMART" id="SM00353">
    <property type="entry name" value="HLH"/>
    <property type="match status" value="1"/>
</dbReference>
<evidence type="ECO:0000256" key="5">
    <source>
        <dbReference type="ARBA" id="ARBA00023163"/>
    </source>
</evidence>
<dbReference type="InterPro" id="IPR003959">
    <property type="entry name" value="ATPase_AAA_core"/>
</dbReference>
<dbReference type="Gene3D" id="3.40.50.300">
    <property type="entry name" value="P-loop containing nucleotide triphosphate hydrolases"/>
    <property type="match status" value="1"/>
</dbReference>
<dbReference type="PROSITE" id="PS50888">
    <property type="entry name" value="BHLH"/>
    <property type="match status" value="1"/>
</dbReference>
<evidence type="ECO:0000313" key="10">
    <source>
        <dbReference type="EMBL" id="KAG6475456.1"/>
    </source>
</evidence>
<dbReference type="Pfam" id="PF23569">
    <property type="entry name" value="NBD_SMAX1"/>
    <property type="match status" value="1"/>
</dbReference>
<dbReference type="GO" id="GO:0005524">
    <property type="term" value="F:ATP binding"/>
    <property type="evidence" value="ECO:0007669"/>
    <property type="project" value="InterPro"/>
</dbReference>
<reference evidence="10 11" key="1">
    <citation type="submission" date="2020-08" db="EMBL/GenBank/DDBJ databases">
        <title>Plant Genome Project.</title>
        <authorList>
            <person name="Zhang R.-G."/>
        </authorList>
    </citation>
    <scope>NUCLEOTIDE SEQUENCE [LARGE SCALE GENOMIC DNA]</scope>
    <source>
        <tissue evidence="10">Rhizome</tissue>
    </source>
</reference>
<evidence type="ECO:0000256" key="7">
    <source>
        <dbReference type="SAM" id="MobiDB-lite"/>
    </source>
</evidence>
<feature type="region of interest" description="Disordered" evidence="7">
    <location>
        <begin position="107"/>
        <end position="126"/>
    </location>
</feature>
<feature type="domain" description="Clp R" evidence="9">
    <location>
        <begin position="17"/>
        <end position="209"/>
    </location>
</feature>
<dbReference type="Pfam" id="PF26587">
    <property type="entry name" value="AAA_lid_SMAX1"/>
    <property type="match status" value="1"/>
</dbReference>
<evidence type="ECO:0000259" key="8">
    <source>
        <dbReference type="PROSITE" id="PS50888"/>
    </source>
</evidence>
<dbReference type="InterPro" id="IPR036638">
    <property type="entry name" value="HLH_DNA-bd_sf"/>
</dbReference>
<dbReference type="CDD" id="cd19499">
    <property type="entry name" value="RecA-like_ClpB_Hsp104-like"/>
    <property type="match status" value="1"/>
</dbReference>
<evidence type="ECO:0000256" key="1">
    <source>
        <dbReference type="ARBA" id="ARBA00005510"/>
    </source>
</evidence>
<evidence type="ECO:0000256" key="3">
    <source>
        <dbReference type="ARBA" id="ARBA00022737"/>
    </source>
</evidence>
<gene>
    <name evidence="10" type="ORF">ZIOFF_064676</name>
</gene>
<dbReference type="InterPro" id="IPR011598">
    <property type="entry name" value="bHLH_dom"/>
</dbReference>
<dbReference type="CDD" id="cd04873">
    <property type="entry name" value="ACT_UUR-ACR-like"/>
    <property type="match status" value="1"/>
</dbReference>
<dbReference type="PANTHER" id="PTHR43572:SF38">
    <property type="entry name" value="PROTEIN SMAX1-LIKE 6"/>
    <property type="match status" value="1"/>
</dbReference>